<dbReference type="AlphaFoldDB" id="V6LJ62"/>
<feature type="domain" description="Helicase ATP-binding" evidence="5">
    <location>
        <begin position="34"/>
        <end position="223"/>
    </location>
</feature>
<name>V6LJ62_9EUKA</name>
<evidence type="ECO:0000256" key="2">
    <source>
        <dbReference type="ARBA" id="ARBA00022801"/>
    </source>
</evidence>
<protein>
    <recommendedName>
        <fullName evidence="4">ATP-dependent RNA helicase</fullName>
        <ecNumber evidence="4">3.6.4.13</ecNumber>
    </recommendedName>
</protein>
<organism evidence="6">
    <name type="scientific">Spironucleus salmonicida</name>
    <dbReference type="NCBI Taxonomy" id="348837"/>
    <lineage>
        <taxon>Eukaryota</taxon>
        <taxon>Metamonada</taxon>
        <taxon>Diplomonadida</taxon>
        <taxon>Hexamitidae</taxon>
        <taxon>Hexamitinae</taxon>
        <taxon>Spironucleus</taxon>
    </lineage>
</organism>
<dbReference type="VEuPathDB" id="GiardiaDB:SS50377_24771"/>
<dbReference type="InterPro" id="IPR011545">
    <property type="entry name" value="DEAD/DEAH_box_helicase_dom"/>
</dbReference>
<evidence type="ECO:0000259" key="5">
    <source>
        <dbReference type="PROSITE" id="PS51192"/>
    </source>
</evidence>
<evidence type="ECO:0000256" key="4">
    <source>
        <dbReference type="RuleBase" id="RU365068"/>
    </source>
</evidence>
<comment type="domain">
    <text evidence="4">The Q motif is unique to and characteristic of the DEAD box family of RNA helicases and controls ATP binding and hydrolysis.</text>
</comment>
<evidence type="ECO:0000313" key="7">
    <source>
        <dbReference type="EMBL" id="KAH0572660.1"/>
    </source>
</evidence>
<dbReference type="Pfam" id="PF00270">
    <property type="entry name" value="DEAD"/>
    <property type="match status" value="1"/>
</dbReference>
<evidence type="ECO:0000256" key="3">
    <source>
        <dbReference type="ARBA" id="ARBA00022840"/>
    </source>
</evidence>
<dbReference type="Proteomes" id="UP000018208">
    <property type="component" value="Unassembled WGS sequence"/>
</dbReference>
<keyword evidence="4 6" id="KW-0347">Helicase</keyword>
<dbReference type="OrthoDB" id="10256233at2759"/>
<keyword evidence="1 4" id="KW-0547">Nucleotide-binding</keyword>
<proteinExistence type="inferred from homology"/>
<dbReference type="GO" id="GO:0005524">
    <property type="term" value="F:ATP binding"/>
    <property type="evidence" value="ECO:0007669"/>
    <property type="project" value="UniProtKB-UniRule"/>
</dbReference>
<keyword evidence="3 4" id="KW-0067">ATP-binding</keyword>
<dbReference type="Gene3D" id="3.40.50.300">
    <property type="entry name" value="P-loop containing nucleotide triphosphate hydrolases"/>
    <property type="match status" value="1"/>
</dbReference>
<comment type="similarity">
    <text evidence="4">Belongs to the DEAD box helicase family.</text>
</comment>
<dbReference type="PANTHER" id="PTHR24031">
    <property type="entry name" value="RNA HELICASE"/>
    <property type="match status" value="1"/>
</dbReference>
<evidence type="ECO:0000313" key="6">
    <source>
        <dbReference type="EMBL" id="EST44650.1"/>
    </source>
</evidence>
<dbReference type="GO" id="GO:0003723">
    <property type="term" value="F:RNA binding"/>
    <property type="evidence" value="ECO:0007669"/>
    <property type="project" value="UniProtKB-UniRule"/>
</dbReference>
<comment type="catalytic activity">
    <reaction evidence="4">
        <text>ATP + H2O = ADP + phosphate + H(+)</text>
        <dbReference type="Rhea" id="RHEA:13065"/>
        <dbReference type="ChEBI" id="CHEBI:15377"/>
        <dbReference type="ChEBI" id="CHEBI:15378"/>
        <dbReference type="ChEBI" id="CHEBI:30616"/>
        <dbReference type="ChEBI" id="CHEBI:43474"/>
        <dbReference type="ChEBI" id="CHEBI:456216"/>
        <dbReference type="EC" id="3.6.4.13"/>
    </reaction>
</comment>
<gene>
    <name evidence="6" type="ORF">SS50377_15659</name>
    <name evidence="7" type="ORF">SS50377_24771</name>
</gene>
<comment type="function">
    <text evidence="4">RNA helicase.</text>
</comment>
<accession>V6LJ62</accession>
<dbReference type="EC" id="3.6.4.13" evidence="4"/>
<reference evidence="7" key="2">
    <citation type="submission" date="2020-12" db="EMBL/GenBank/DDBJ databases">
        <title>New Spironucleus salmonicida genome in near-complete chromosomes.</title>
        <authorList>
            <person name="Xu F."/>
            <person name="Kurt Z."/>
            <person name="Jimenez-Gonzalez A."/>
            <person name="Astvaldsson A."/>
            <person name="Andersson J.O."/>
            <person name="Svard S.G."/>
        </authorList>
    </citation>
    <scope>NUCLEOTIDE SEQUENCE</scope>
    <source>
        <strain evidence="7">ATCC 50377</strain>
    </source>
</reference>
<sequence>MSLFETIILPDQIKENLKQLKYNTFLPIQDQVVNIIQGSNHNILIQSPCGSGKTLACVLPALQQLNQNPFTIILAPTPELSIQHAKYIKKLTQKTSATVHVNEQLSDLNSPLSLLFMNLLPKNPHFLISTPRNFLFSYLKHKNESQSPNSTLIFPKTLIFDEADEILQNHIIITICKNLQIRPQTPLDLMTKKCVPRLIFCSASLLSKFPLLNATRAAPGIQIINDKSTCRQLVSTVDADFMISILIRNSIPLPGIVIFDDLLTLKTAFARIVSFTKTQRLKFAVICIIKGMDFNFDNAVIRSKMPENIPQKCIIMCLSENVRGVDLGFQCAISFVQTVDDAQHSCGRAGRGESGGIRIFCVQEENLEKFEGVEGERLDQDVIGDQLTFFSKNLGQVVLKRAPEEPDEQLEFEELLNDN</sequence>
<dbReference type="InterPro" id="IPR014001">
    <property type="entry name" value="Helicase_ATP-bd"/>
</dbReference>
<keyword evidence="4" id="KW-0694">RNA-binding</keyword>
<keyword evidence="8" id="KW-1185">Reference proteome</keyword>
<dbReference type="EMBL" id="KI546115">
    <property type="protein sequence ID" value="EST44650.1"/>
    <property type="molecule type" value="Genomic_DNA"/>
</dbReference>
<dbReference type="GO" id="GO:0003724">
    <property type="term" value="F:RNA helicase activity"/>
    <property type="evidence" value="ECO:0007669"/>
    <property type="project" value="UniProtKB-EC"/>
</dbReference>
<dbReference type="SMART" id="SM00487">
    <property type="entry name" value="DEXDc"/>
    <property type="match status" value="1"/>
</dbReference>
<evidence type="ECO:0000256" key="1">
    <source>
        <dbReference type="ARBA" id="ARBA00022741"/>
    </source>
</evidence>
<dbReference type="PROSITE" id="PS51192">
    <property type="entry name" value="HELICASE_ATP_BIND_1"/>
    <property type="match status" value="1"/>
</dbReference>
<dbReference type="GO" id="GO:0016787">
    <property type="term" value="F:hydrolase activity"/>
    <property type="evidence" value="ECO:0007669"/>
    <property type="project" value="UniProtKB-KW"/>
</dbReference>
<dbReference type="EMBL" id="AUWU02000005">
    <property type="protein sequence ID" value="KAH0572660.1"/>
    <property type="molecule type" value="Genomic_DNA"/>
</dbReference>
<reference evidence="6 7" key="1">
    <citation type="journal article" date="2014" name="PLoS Genet.">
        <title>The Genome of Spironucleus salmonicida Highlights a Fish Pathogen Adapted to Fluctuating Environments.</title>
        <authorList>
            <person name="Xu F."/>
            <person name="Jerlstrom-Hultqvist J."/>
            <person name="Einarsson E."/>
            <person name="Astvaldsson A."/>
            <person name="Svard S.G."/>
            <person name="Andersson J.O."/>
        </authorList>
    </citation>
    <scope>NUCLEOTIDE SEQUENCE</scope>
    <source>
        <strain evidence="7">ATCC 50377</strain>
    </source>
</reference>
<keyword evidence="2 4" id="KW-0378">Hydrolase</keyword>
<dbReference type="SUPFAM" id="SSF52540">
    <property type="entry name" value="P-loop containing nucleoside triphosphate hydrolases"/>
    <property type="match status" value="1"/>
</dbReference>
<evidence type="ECO:0000313" key="8">
    <source>
        <dbReference type="Proteomes" id="UP000018208"/>
    </source>
</evidence>
<dbReference type="InterPro" id="IPR027417">
    <property type="entry name" value="P-loop_NTPase"/>
</dbReference>